<gene>
    <name evidence="2" type="ORF">HHK36_028637</name>
</gene>
<keyword evidence="1" id="KW-0812">Transmembrane</keyword>
<sequence>MKAKRYTTPKNKKKEKKVLLLLLIIQKKPSHGPLSLSSVAAVAKDASQEALRGRTTEPTQVHLWSCDHDDRPRFTRRILDVPEQTCSLIFFLLQTDVVLVPWRRLRISSSACYCAVAKSQQSTQFQQSTIPTVMATDRQWMAGLSAYVACFGSAFALTLLLIIIPWRLATEL</sequence>
<keyword evidence="1" id="KW-0472">Membrane</keyword>
<reference evidence="2 3" key="1">
    <citation type="submission" date="2020-04" db="EMBL/GenBank/DDBJ databases">
        <title>Plant Genome Project.</title>
        <authorList>
            <person name="Zhang R.-G."/>
        </authorList>
    </citation>
    <scope>NUCLEOTIDE SEQUENCE [LARGE SCALE GENOMIC DNA]</scope>
    <source>
        <strain evidence="2">YNK0</strain>
        <tissue evidence="2">Leaf</tissue>
    </source>
</reference>
<evidence type="ECO:0000313" key="3">
    <source>
        <dbReference type="Proteomes" id="UP000655225"/>
    </source>
</evidence>
<evidence type="ECO:0000256" key="1">
    <source>
        <dbReference type="SAM" id="Phobius"/>
    </source>
</evidence>
<dbReference type="AlphaFoldDB" id="A0A834YBF0"/>
<dbReference type="Proteomes" id="UP000655225">
    <property type="component" value="Unassembled WGS sequence"/>
</dbReference>
<dbReference type="EMBL" id="JABCRI010000022">
    <property type="protein sequence ID" value="KAF8379208.1"/>
    <property type="molecule type" value="Genomic_DNA"/>
</dbReference>
<keyword evidence="3" id="KW-1185">Reference proteome</keyword>
<feature type="transmembrane region" description="Helical" evidence="1">
    <location>
        <begin position="144"/>
        <end position="166"/>
    </location>
</feature>
<accession>A0A834YBF0</accession>
<name>A0A834YBF0_TETSI</name>
<protein>
    <submittedName>
        <fullName evidence="2">Uncharacterized protein</fullName>
    </submittedName>
</protein>
<proteinExistence type="predicted"/>
<evidence type="ECO:0000313" key="2">
    <source>
        <dbReference type="EMBL" id="KAF8379208.1"/>
    </source>
</evidence>
<organism evidence="2 3">
    <name type="scientific">Tetracentron sinense</name>
    <name type="common">Spur-leaf</name>
    <dbReference type="NCBI Taxonomy" id="13715"/>
    <lineage>
        <taxon>Eukaryota</taxon>
        <taxon>Viridiplantae</taxon>
        <taxon>Streptophyta</taxon>
        <taxon>Embryophyta</taxon>
        <taxon>Tracheophyta</taxon>
        <taxon>Spermatophyta</taxon>
        <taxon>Magnoliopsida</taxon>
        <taxon>Trochodendrales</taxon>
        <taxon>Trochodendraceae</taxon>
        <taxon>Tetracentron</taxon>
    </lineage>
</organism>
<keyword evidence="1" id="KW-1133">Transmembrane helix</keyword>
<comment type="caution">
    <text evidence="2">The sequence shown here is derived from an EMBL/GenBank/DDBJ whole genome shotgun (WGS) entry which is preliminary data.</text>
</comment>